<evidence type="ECO:0000256" key="2">
    <source>
        <dbReference type="ARBA" id="ARBA00023125"/>
    </source>
</evidence>
<gene>
    <name evidence="5" type="ORF">EIZ62_23310</name>
</gene>
<protein>
    <submittedName>
        <fullName evidence="5">MarR family transcriptional regulator</fullName>
    </submittedName>
</protein>
<dbReference type="InterPro" id="IPR000835">
    <property type="entry name" value="HTH_MarR-typ"/>
</dbReference>
<dbReference type="KEGG" id="sfic:EIZ62_23310"/>
<dbReference type="RefSeq" id="WP_156694609.1">
    <property type="nucleotide sequence ID" value="NZ_CP034279.1"/>
</dbReference>
<dbReference type="InterPro" id="IPR036388">
    <property type="entry name" value="WH-like_DNA-bd_sf"/>
</dbReference>
<dbReference type="AlphaFoldDB" id="A0A6I6FN80"/>
<dbReference type="PROSITE" id="PS01117">
    <property type="entry name" value="HTH_MARR_1"/>
    <property type="match status" value="1"/>
</dbReference>
<dbReference type="InterPro" id="IPR023187">
    <property type="entry name" value="Tscrpt_reg_MarR-type_CS"/>
</dbReference>
<dbReference type="SMART" id="SM00347">
    <property type="entry name" value="HTH_MARR"/>
    <property type="match status" value="1"/>
</dbReference>
<organism evidence="5 6">
    <name type="scientific">Streptomyces ficellus</name>
    <dbReference type="NCBI Taxonomy" id="1977088"/>
    <lineage>
        <taxon>Bacteria</taxon>
        <taxon>Bacillati</taxon>
        <taxon>Actinomycetota</taxon>
        <taxon>Actinomycetes</taxon>
        <taxon>Kitasatosporales</taxon>
        <taxon>Streptomycetaceae</taxon>
        <taxon>Streptomyces</taxon>
    </lineage>
</organism>
<evidence type="ECO:0000259" key="4">
    <source>
        <dbReference type="PROSITE" id="PS50995"/>
    </source>
</evidence>
<evidence type="ECO:0000256" key="1">
    <source>
        <dbReference type="ARBA" id="ARBA00023015"/>
    </source>
</evidence>
<keyword evidence="2" id="KW-0238">DNA-binding</keyword>
<proteinExistence type="predicted"/>
<dbReference type="Pfam" id="PF12802">
    <property type="entry name" value="MarR_2"/>
    <property type="match status" value="1"/>
</dbReference>
<dbReference type="PANTHER" id="PTHR42756:SF1">
    <property type="entry name" value="TRANSCRIPTIONAL REPRESSOR OF EMRAB OPERON"/>
    <property type="match status" value="1"/>
</dbReference>
<accession>A0A6I6FN80</accession>
<keyword evidence="6" id="KW-1185">Reference proteome</keyword>
<dbReference type="PANTHER" id="PTHR42756">
    <property type="entry name" value="TRANSCRIPTIONAL REGULATOR, MARR"/>
    <property type="match status" value="1"/>
</dbReference>
<evidence type="ECO:0000313" key="5">
    <source>
        <dbReference type="EMBL" id="QGV80845.1"/>
    </source>
</evidence>
<name>A0A6I6FN80_9ACTN</name>
<reference evidence="5 6" key="1">
    <citation type="submission" date="2018-12" db="EMBL/GenBank/DDBJ databases">
        <title>Complete genome sequence of Streptomyces ficellus NRRL8067, the producer of ficellomycin, feldamycin and nojirimycin.</title>
        <authorList>
            <person name="Zhang H."/>
            <person name="Yue R."/>
            <person name="Liu Y."/>
            <person name="Li M."/>
            <person name="Mu H."/>
            <person name="Zhang J."/>
        </authorList>
    </citation>
    <scope>NUCLEOTIDE SEQUENCE [LARGE SCALE GENOMIC DNA]</scope>
    <source>
        <strain evidence="5 6">NRRL 8067</strain>
    </source>
</reference>
<dbReference type="GO" id="GO:0003677">
    <property type="term" value="F:DNA binding"/>
    <property type="evidence" value="ECO:0007669"/>
    <property type="project" value="UniProtKB-KW"/>
</dbReference>
<dbReference type="InterPro" id="IPR036390">
    <property type="entry name" value="WH_DNA-bd_sf"/>
</dbReference>
<dbReference type="PRINTS" id="PR00598">
    <property type="entry name" value="HTHMARR"/>
</dbReference>
<dbReference type="Proteomes" id="UP000422572">
    <property type="component" value="Chromosome"/>
</dbReference>
<dbReference type="EMBL" id="CP034279">
    <property type="protein sequence ID" value="QGV80845.1"/>
    <property type="molecule type" value="Genomic_DNA"/>
</dbReference>
<dbReference type="OrthoDB" id="3237509at2"/>
<evidence type="ECO:0000313" key="6">
    <source>
        <dbReference type="Proteomes" id="UP000422572"/>
    </source>
</evidence>
<keyword evidence="3" id="KW-0804">Transcription</keyword>
<dbReference type="SUPFAM" id="SSF46785">
    <property type="entry name" value="Winged helix' DNA-binding domain"/>
    <property type="match status" value="1"/>
</dbReference>
<sequence>MDGTNDGAATDAVDGIIEQWTLERPDLADSLWPVQVLGRLQRLGVALEKEFRAFAAERDLELGEFDVLSTLQRSGPPYELTAGAFRKAAMVTSGAITNRIDRMEAKGLVERVRDTEDRRSVKIRLTERGHEVTRAYMADHLANEARMLASFDREECEDLARKLRTLLVSLGDTTIR</sequence>
<feature type="domain" description="HTH marR-type" evidence="4">
    <location>
        <begin position="33"/>
        <end position="168"/>
    </location>
</feature>
<dbReference type="PROSITE" id="PS50995">
    <property type="entry name" value="HTH_MARR_2"/>
    <property type="match status" value="1"/>
</dbReference>
<evidence type="ECO:0000256" key="3">
    <source>
        <dbReference type="ARBA" id="ARBA00023163"/>
    </source>
</evidence>
<dbReference type="GO" id="GO:0003700">
    <property type="term" value="F:DNA-binding transcription factor activity"/>
    <property type="evidence" value="ECO:0007669"/>
    <property type="project" value="InterPro"/>
</dbReference>
<dbReference type="Gene3D" id="1.10.10.10">
    <property type="entry name" value="Winged helix-like DNA-binding domain superfamily/Winged helix DNA-binding domain"/>
    <property type="match status" value="1"/>
</dbReference>
<keyword evidence="1" id="KW-0805">Transcription regulation</keyword>